<evidence type="ECO:0000256" key="5">
    <source>
        <dbReference type="ARBA" id="ARBA00023128"/>
    </source>
</evidence>
<proteinExistence type="inferred from homology"/>
<reference evidence="7" key="2">
    <citation type="submission" date="2014-02" db="EMBL/GenBank/DDBJ databases">
        <title>Complete DNA sequence of /Kuraishia capsulata/ illustrates novel genomic features among budding yeasts (/Saccharomycotina/).</title>
        <authorList>
            <person name="Morales L."/>
            <person name="Noel B."/>
            <person name="Porcel B."/>
            <person name="Marcet-Houben M."/>
            <person name="Hullo M-F."/>
            <person name="Sacerdot C."/>
            <person name="Tekaia F."/>
            <person name="Leh-Louis V."/>
            <person name="Despons L."/>
            <person name="Khanna V."/>
            <person name="Aury J-M."/>
            <person name="Barbe V."/>
            <person name="Couloux A."/>
            <person name="Labadie K."/>
            <person name="Pelletier E."/>
            <person name="Souciet J-L."/>
            <person name="Boekhout T."/>
            <person name="Gabaldon T."/>
            <person name="Wincker P."/>
            <person name="Dujon B."/>
        </authorList>
    </citation>
    <scope>NUCLEOTIDE SEQUENCE</scope>
    <source>
        <strain evidence="7">CBS 1993</strain>
    </source>
</reference>
<dbReference type="Gene3D" id="3.60.160.10">
    <property type="entry name" value="Mitochondrial biogenesis AIM24"/>
    <property type="match status" value="1"/>
</dbReference>
<protein>
    <recommendedName>
        <fullName evidence="3 6">Altered inheritance of mitochondria protein 24, mitochondrial</fullName>
    </recommendedName>
</protein>
<dbReference type="AlphaFoldDB" id="W6MG93"/>
<dbReference type="GO" id="GO:0005743">
    <property type="term" value="C:mitochondrial inner membrane"/>
    <property type="evidence" value="ECO:0007669"/>
    <property type="project" value="TreeGrafter"/>
</dbReference>
<evidence type="ECO:0000256" key="2">
    <source>
        <dbReference type="ARBA" id="ARBA00009322"/>
    </source>
</evidence>
<dbReference type="OrthoDB" id="5295771at2759"/>
<reference evidence="7" key="1">
    <citation type="submission" date="2013-12" db="EMBL/GenBank/DDBJ databases">
        <authorList>
            <person name="Genoscope - CEA"/>
        </authorList>
    </citation>
    <scope>NUCLEOTIDE SEQUENCE</scope>
    <source>
        <strain evidence="7">CBS 1993</strain>
    </source>
</reference>
<dbReference type="GeneID" id="34518442"/>
<accession>W6MG93</accession>
<dbReference type="Proteomes" id="UP000019384">
    <property type="component" value="Unassembled WGS sequence"/>
</dbReference>
<evidence type="ECO:0000256" key="1">
    <source>
        <dbReference type="ARBA" id="ARBA00004173"/>
    </source>
</evidence>
<comment type="subcellular location">
    <subcellularLocation>
        <location evidence="1 6">Mitochondrion</location>
    </subcellularLocation>
</comment>
<comment type="similarity">
    <text evidence="2 6">Belongs to the AIM24 family.</text>
</comment>
<dbReference type="PANTHER" id="PTHR36959:SF2">
    <property type="entry name" value="ALTERED INHERITANCE OF MITOCHONDRIA PROTEIN 24, MITOCHONDRIAL"/>
    <property type="match status" value="1"/>
</dbReference>
<dbReference type="RefSeq" id="XP_022457054.1">
    <property type="nucleotide sequence ID" value="XM_022605602.1"/>
</dbReference>
<gene>
    <name evidence="7" type="ORF">KUCA_T00001006001</name>
</gene>
<dbReference type="EMBL" id="HG793125">
    <property type="protein sequence ID" value="CDK25039.1"/>
    <property type="molecule type" value="Genomic_DNA"/>
</dbReference>
<dbReference type="GO" id="GO:0007007">
    <property type="term" value="P:inner mitochondrial membrane organization"/>
    <property type="evidence" value="ECO:0007669"/>
    <property type="project" value="TreeGrafter"/>
</dbReference>
<evidence type="ECO:0000256" key="6">
    <source>
        <dbReference type="RuleBase" id="RU363045"/>
    </source>
</evidence>
<evidence type="ECO:0000313" key="7">
    <source>
        <dbReference type="EMBL" id="CDK25039.1"/>
    </source>
</evidence>
<dbReference type="HOGENOM" id="CLU_040665_0_0_1"/>
<keyword evidence="5 6" id="KW-0496">Mitochondrion</keyword>
<dbReference type="InterPro" id="IPR036983">
    <property type="entry name" value="AIM24_sf"/>
</dbReference>
<name>W6MG93_9ASCO</name>
<organism evidence="7 8">
    <name type="scientific">Kuraishia capsulata CBS 1993</name>
    <dbReference type="NCBI Taxonomy" id="1382522"/>
    <lineage>
        <taxon>Eukaryota</taxon>
        <taxon>Fungi</taxon>
        <taxon>Dikarya</taxon>
        <taxon>Ascomycota</taxon>
        <taxon>Saccharomycotina</taxon>
        <taxon>Pichiomycetes</taxon>
        <taxon>Pichiales</taxon>
        <taxon>Pichiaceae</taxon>
        <taxon>Kuraishia</taxon>
    </lineage>
</organism>
<dbReference type="PANTHER" id="PTHR36959">
    <property type="entry name" value="ALTERED INHERITANCE OF MITOCHONDRIA PROTEIN 24, MITOCHONDRIAL"/>
    <property type="match status" value="1"/>
</dbReference>
<evidence type="ECO:0000256" key="4">
    <source>
        <dbReference type="ARBA" id="ARBA00022946"/>
    </source>
</evidence>
<keyword evidence="8" id="KW-1185">Reference proteome</keyword>
<sequence length="417" mass="45089">MRHTIWRQELSKLHVFKRSITILQTPSVTSAATLTTTTSADQTEVSAVPKAESIPKTIASGDEPIFTTIGTPPSILTVSIPPSVPIYLKKGSLMSLYGGGNGSIINKLTSSLEIRNAVSRFYYGGISSTYQKITSTVPLNALVSAFEARKLSRWIPNRSDAQRSFVNLVLDGRIDWVIVPPKAIQCYTGASLFLNLHVFPRASGLFRAWNAGYTLANGRGTISLVGDGQVYKITLGEGEELLLKRESILAISVNGHSELSNGSISGKTLSRNLKETEKTEETGPEPIINPDDAVTENKYWTQLKTVASWTTEKAAKLIGFASGSLNESLVGNGGFVQVKGPRSILLQTGSGTDKISLGNQPGIADTEKFITEKGKFLQPQRSSADFLKYATVKDGKVEFKSTPDFSKTVAEIRGQKA</sequence>
<evidence type="ECO:0000256" key="3">
    <source>
        <dbReference type="ARBA" id="ARBA00013287"/>
    </source>
</evidence>
<evidence type="ECO:0000313" key="8">
    <source>
        <dbReference type="Proteomes" id="UP000019384"/>
    </source>
</evidence>
<dbReference type="Pfam" id="PF01987">
    <property type="entry name" value="AIM24"/>
    <property type="match status" value="1"/>
</dbReference>
<keyword evidence="4" id="KW-0809">Transit peptide</keyword>
<dbReference type="InterPro" id="IPR002838">
    <property type="entry name" value="AIM24"/>
</dbReference>